<dbReference type="PANTHER" id="PTHR42795:SF1">
    <property type="entry name" value="ALANINE DEHYDROGENASE"/>
    <property type="match status" value="1"/>
</dbReference>
<organism evidence="8 9">
    <name type="scientific">Paeniglutamicibacter sulfureus</name>
    <dbReference type="NCBI Taxonomy" id="43666"/>
    <lineage>
        <taxon>Bacteria</taxon>
        <taxon>Bacillati</taxon>
        <taxon>Actinomycetota</taxon>
        <taxon>Actinomycetes</taxon>
        <taxon>Micrococcales</taxon>
        <taxon>Micrococcaceae</taxon>
        <taxon>Paeniglutamicibacter</taxon>
    </lineage>
</organism>
<dbReference type="NCBIfam" id="TIGR00518">
    <property type="entry name" value="alaDH"/>
    <property type="match status" value="1"/>
</dbReference>
<dbReference type="InterPro" id="IPR007886">
    <property type="entry name" value="AlaDH/PNT_N"/>
</dbReference>
<dbReference type="EC" id="1.4.1.1" evidence="3 5"/>
<evidence type="ECO:0000256" key="3">
    <source>
        <dbReference type="ARBA" id="ARBA00012897"/>
    </source>
</evidence>
<dbReference type="Pfam" id="PF05222">
    <property type="entry name" value="AlaDh_PNT_N"/>
    <property type="match status" value="1"/>
</dbReference>
<reference evidence="8 9" key="1">
    <citation type="submission" date="2023-07" db="EMBL/GenBank/DDBJ databases">
        <title>Sequencing the genomes of 1000 actinobacteria strains.</title>
        <authorList>
            <person name="Klenk H.-P."/>
        </authorList>
    </citation>
    <scope>NUCLEOTIDE SEQUENCE [LARGE SCALE GENOMIC DNA]</scope>
    <source>
        <strain evidence="8 9">DSM 20167</strain>
    </source>
</reference>
<dbReference type="SMART" id="SM01003">
    <property type="entry name" value="AlaDh_PNT_N"/>
    <property type="match status" value="1"/>
</dbReference>
<comment type="function">
    <text evidence="5">Catalyzes the reversible reductive amination of pyruvate to L-alanine.</text>
</comment>
<proteinExistence type="inferred from homology"/>
<dbReference type="InterPro" id="IPR008141">
    <property type="entry name" value="Ala_DH"/>
</dbReference>
<evidence type="ECO:0000313" key="9">
    <source>
        <dbReference type="Proteomes" id="UP001183817"/>
    </source>
</evidence>
<dbReference type="CDD" id="cd05305">
    <property type="entry name" value="L-AlaDH"/>
    <property type="match status" value="1"/>
</dbReference>
<comment type="pathway">
    <text evidence="1 5">Amino-acid degradation; L-alanine degradation via dehydrogenase pathway; NH(3) and pyruvate from L-alanine: step 1/1.</text>
</comment>
<feature type="domain" description="Alanine dehydrogenase/pyridine nucleotide transhydrogenase NAD(H)-binding" evidence="6">
    <location>
        <begin position="147"/>
        <end position="295"/>
    </location>
</feature>
<dbReference type="RefSeq" id="WP_302263188.1">
    <property type="nucleotide sequence ID" value="NZ_BAAAWO010000001.1"/>
</dbReference>
<evidence type="ECO:0000256" key="5">
    <source>
        <dbReference type="PIRNR" id="PIRNR000183"/>
    </source>
</evidence>
<evidence type="ECO:0000256" key="1">
    <source>
        <dbReference type="ARBA" id="ARBA00005206"/>
    </source>
</evidence>
<name>A0ABU2BHR6_9MICC</name>
<evidence type="ECO:0000256" key="2">
    <source>
        <dbReference type="ARBA" id="ARBA00005689"/>
    </source>
</evidence>
<protein>
    <recommendedName>
        <fullName evidence="3 5">Alanine dehydrogenase</fullName>
        <ecNumber evidence="3 5">1.4.1.1</ecNumber>
    </recommendedName>
</protein>
<dbReference type="Pfam" id="PF01262">
    <property type="entry name" value="AlaDh_PNT_C"/>
    <property type="match status" value="1"/>
</dbReference>
<dbReference type="PIRSF" id="PIRSF000183">
    <property type="entry name" value="Alanine_dh"/>
    <property type="match status" value="1"/>
</dbReference>
<dbReference type="InterPro" id="IPR036291">
    <property type="entry name" value="NAD(P)-bd_dom_sf"/>
</dbReference>
<accession>A0ABU2BHR6</accession>
<comment type="catalytic activity">
    <reaction evidence="5">
        <text>L-alanine + NAD(+) + H2O = pyruvate + NH4(+) + NADH + H(+)</text>
        <dbReference type="Rhea" id="RHEA:18405"/>
        <dbReference type="ChEBI" id="CHEBI:15361"/>
        <dbReference type="ChEBI" id="CHEBI:15377"/>
        <dbReference type="ChEBI" id="CHEBI:15378"/>
        <dbReference type="ChEBI" id="CHEBI:28938"/>
        <dbReference type="ChEBI" id="CHEBI:57540"/>
        <dbReference type="ChEBI" id="CHEBI:57945"/>
        <dbReference type="ChEBI" id="CHEBI:57972"/>
        <dbReference type="EC" id="1.4.1.1"/>
    </reaction>
</comment>
<keyword evidence="5" id="KW-0520">NAD</keyword>
<comment type="similarity">
    <text evidence="2 5">Belongs to the AlaDH/PNT family.</text>
</comment>
<evidence type="ECO:0000256" key="4">
    <source>
        <dbReference type="ARBA" id="ARBA00023002"/>
    </source>
</evidence>
<dbReference type="InterPro" id="IPR007698">
    <property type="entry name" value="AlaDH/PNT_NAD(H)-bd"/>
</dbReference>
<dbReference type="SMART" id="SM01002">
    <property type="entry name" value="AlaDh_PNT_C"/>
    <property type="match status" value="1"/>
</dbReference>
<evidence type="ECO:0000259" key="6">
    <source>
        <dbReference type="SMART" id="SM01002"/>
    </source>
</evidence>
<dbReference type="GO" id="GO:0000286">
    <property type="term" value="F:alanine dehydrogenase activity"/>
    <property type="evidence" value="ECO:0007669"/>
    <property type="project" value="UniProtKB-EC"/>
</dbReference>
<evidence type="ECO:0000313" key="8">
    <source>
        <dbReference type="EMBL" id="MDR7358192.1"/>
    </source>
</evidence>
<dbReference type="Gene3D" id="3.40.50.720">
    <property type="entry name" value="NAD(P)-binding Rossmann-like Domain"/>
    <property type="match status" value="2"/>
</dbReference>
<dbReference type="Proteomes" id="UP001183817">
    <property type="component" value="Unassembled WGS sequence"/>
</dbReference>
<keyword evidence="4 5" id="KW-0560">Oxidoreductase</keyword>
<dbReference type="EMBL" id="JAVDYI010000001">
    <property type="protein sequence ID" value="MDR7358192.1"/>
    <property type="molecule type" value="Genomic_DNA"/>
</dbReference>
<evidence type="ECO:0000259" key="7">
    <source>
        <dbReference type="SMART" id="SM01003"/>
    </source>
</evidence>
<dbReference type="SUPFAM" id="SSF52283">
    <property type="entry name" value="Formate/glycerate dehydrogenase catalytic domain-like"/>
    <property type="match status" value="1"/>
</dbReference>
<comment type="caution">
    <text evidence="8">The sequence shown here is derived from an EMBL/GenBank/DDBJ whole genome shotgun (WGS) entry which is preliminary data.</text>
</comment>
<dbReference type="SUPFAM" id="SSF51735">
    <property type="entry name" value="NAD(P)-binding Rossmann-fold domains"/>
    <property type="match status" value="1"/>
</dbReference>
<keyword evidence="9" id="KW-1185">Reference proteome</keyword>
<feature type="domain" description="Alanine dehydrogenase/pyridine nucleotide transhydrogenase N-terminal" evidence="7">
    <location>
        <begin position="4"/>
        <end position="135"/>
    </location>
</feature>
<dbReference type="PANTHER" id="PTHR42795">
    <property type="entry name" value="ALANINE DEHYDROGENASE"/>
    <property type="match status" value="1"/>
</dbReference>
<gene>
    <name evidence="8" type="ORF">J2S64_001883</name>
</gene>
<sequence>MKISVVKEIKAQEQRVALLPAGVAALTGRGHTVYVEHEAGRAAGFPDEQYAAAGAILVDQNEAWANAELLVKVKEPVASEYGFLREDLTLFTYLHLAADRPLTEALLEAGTLGIAYETVQDETGLPLLTPMSEIAGRLAAHAAANYLTGPNGGPGRLLGGSPGVAPCRVLVIGGGVVGTQAAQLALGMQAEVTILEMSPRRIRQLDELLGSRARVLMNDPLTLEQELAQADAVIGAVLVPGRAAPKVVKRSQLGLLKPGALLVDVAIDQGGAFETSRPTTYQDPIYEVDGVRHYCVANMPGGVPQTSTKALTNATLPYVLQLADQGAEQAVAANRALAAGVNTRAGRIAYPGVAAAFSDLPGEDRELFAVASN</sequence>